<sequence length="245" mass="28355">MVMNAESIAVSFLVRVVFEYEYACKPFDLRSAIHLDSPQKLFEAVKTAYPPARALTLYGKRYLAPLLVLQETSLSSTTRNDSNSQPLSTKRFSICEFRQTNNYDKWHQRTVRGQRRVEGGSIVKVELHLRTLEAALRAEQEDWLNEGFLRHPEFTAGSDGHEGLKCKTYAWTEESELMKELEGEWPSPPWDLQMQDGGRAIRAENVVDFEVTDVEKLPGTWPWFPPRKYEEEWAKDMNQVRLGPQ</sequence>
<evidence type="ECO:0000313" key="2">
    <source>
        <dbReference type="Proteomes" id="UP001334248"/>
    </source>
</evidence>
<protein>
    <submittedName>
        <fullName evidence="1">Uncharacterized protein</fullName>
    </submittedName>
</protein>
<dbReference type="GeneID" id="89998803"/>
<name>A0ABR0RRA6_9EURO</name>
<keyword evidence="2" id="KW-1185">Reference proteome</keyword>
<comment type="caution">
    <text evidence="1">The sequence shown here is derived from an EMBL/GenBank/DDBJ whole genome shotgun (WGS) entry which is preliminary data.</text>
</comment>
<dbReference type="RefSeq" id="XP_064730878.1">
    <property type="nucleotide sequence ID" value="XM_064873774.1"/>
</dbReference>
<accession>A0ABR0RRA6</accession>
<dbReference type="EMBL" id="JAVHJV010000005">
    <property type="protein sequence ID" value="KAK5942788.1"/>
    <property type="molecule type" value="Genomic_DNA"/>
</dbReference>
<gene>
    <name evidence="1" type="ORF">PMZ80_005354</name>
</gene>
<proteinExistence type="predicted"/>
<dbReference type="Proteomes" id="UP001334248">
    <property type="component" value="Unassembled WGS sequence"/>
</dbReference>
<reference evidence="1 2" key="1">
    <citation type="journal article" date="2023" name="Res Sq">
        <title>Genomic and morphological characterization of Knufia obscura isolated from the Mars 2020 spacecraft assembly facility.</title>
        <authorList>
            <person name="Chander A.M."/>
            <person name="Teixeira M.M."/>
            <person name="Singh N.K."/>
            <person name="Williams M.P."/>
            <person name="Parker C.W."/>
            <person name="Leo P."/>
            <person name="Stajich J.E."/>
            <person name="Torok T."/>
            <person name="Tighe S."/>
            <person name="Mason C.E."/>
            <person name="Venkateswaran K."/>
        </authorList>
    </citation>
    <scope>NUCLEOTIDE SEQUENCE [LARGE SCALE GENOMIC DNA]</scope>
    <source>
        <strain evidence="1 2">CCFEE 5817</strain>
    </source>
</reference>
<evidence type="ECO:0000313" key="1">
    <source>
        <dbReference type="EMBL" id="KAK5942788.1"/>
    </source>
</evidence>
<organism evidence="1 2">
    <name type="scientific">Knufia obscura</name>
    <dbReference type="NCBI Taxonomy" id="1635080"/>
    <lineage>
        <taxon>Eukaryota</taxon>
        <taxon>Fungi</taxon>
        <taxon>Dikarya</taxon>
        <taxon>Ascomycota</taxon>
        <taxon>Pezizomycotina</taxon>
        <taxon>Eurotiomycetes</taxon>
        <taxon>Chaetothyriomycetidae</taxon>
        <taxon>Chaetothyriales</taxon>
        <taxon>Trichomeriaceae</taxon>
        <taxon>Knufia</taxon>
    </lineage>
</organism>